<proteinExistence type="predicted"/>
<dbReference type="RefSeq" id="WP_048697680.1">
    <property type="nucleotide sequence ID" value="NZ_CABJDH010000014.1"/>
</dbReference>
<protein>
    <submittedName>
        <fullName evidence="1">Glycosyltransferase family 4 protein</fullName>
    </submittedName>
</protein>
<accession>A0A414HL98</accession>
<evidence type="ECO:0000313" key="6">
    <source>
        <dbReference type="Proteomes" id="UP001156218"/>
    </source>
</evidence>
<dbReference type="AlphaFoldDB" id="A0A414HL98"/>
<name>A0A414HL98_BACT4</name>
<dbReference type="EMBL" id="CP083680">
    <property type="protein sequence ID" value="UYU64876.1"/>
    <property type="molecule type" value="Genomic_DNA"/>
</dbReference>
<evidence type="ECO:0000313" key="4">
    <source>
        <dbReference type="Proteomes" id="UP000284785"/>
    </source>
</evidence>
<reference evidence="3 6" key="3">
    <citation type="submission" date="2021-06" db="EMBL/GenBank/DDBJ databases">
        <title>Interrogation of the integrated mobile genetic elements in gut-associated Bacteroides with a consensus prediction approach.</title>
        <authorList>
            <person name="Campbell D.E."/>
            <person name="Leigh J.R."/>
            <person name="Kim T."/>
            <person name="England W."/>
            <person name="Whitaker R.J."/>
            <person name="Degnan P.H."/>
        </authorList>
    </citation>
    <scope>NUCLEOTIDE SEQUENCE [LARGE SCALE GENOMIC DNA]</scope>
    <source>
        <strain evidence="3 6">WAL8669</strain>
    </source>
</reference>
<dbReference type="SUPFAM" id="SSF53756">
    <property type="entry name" value="UDP-Glycosyltransferase/glycogen phosphorylase"/>
    <property type="match status" value="1"/>
</dbReference>
<dbReference type="Proteomes" id="UP000284785">
    <property type="component" value="Unassembled WGS sequence"/>
</dbReference>
<sequence>MSKVLITYERGNNTTDVNLASFRLLFSHMSIQWREKKTTLVSHSDLLWCDVCLAIRPNSVYSQRIAEVAKKTGIFYIVSFDDDLLNLPSSHPEEWKKKYSLFCLKYAKAVISPNPLILNDYYKYSPDAKAILTNAIVEDCEIKAPHIIGNKLRIVYPAGRDHLELFNKYIKPILYDILAKYHKEVDITIIGVEPKLDESEYKNSIHLIKGMSYEEYSSYMKNHDFDIGLAPLGRSSFAARKYFAKYIEYAKYGIMGLYSDTMPYTLAVKDGINGVLVADSALAWRYSLIRIIHNKNLIDRIVFNSQQNLRDKHSIDSMVTSLRNSCAEIEYYSKSGEDRIIYRRPLLAAIIYNCRDFYERVKYHYRYEGVKSILNRIVCRV</sequence>
<evidence type="ECO:0000313" key="1">
    <source>
        <dbReference type="EMBL" id="KAB4304472.1"/>
    </source>
</evidence>
<dbReference type="EMBL" id="WCSY01000049">
    <property type="protein sequence ID" value="KAB4304472.1"/>
    <property type="molecule type" value="Genomic_DNA"/>
</dbReference>
<gene>
    <name evidence="2" type="ORF">DW780_15585</name>
    <name evidence="1" type="ORF">GAO51_28315</name>
    <name evidence="3" type="ORF">KQP68_14935</name>
</gene>
<dbReference type="Gene3D" id="3.40.50.2000">
    <property type="entry name" value="Glycogen Phosphorylase B"/>
    <property type="match status" value="1"/>
</dbReference>
<reference evidence="1 5" key="2">
    <citation type="journal article" date="2019" name="Nat. Med.">
        <title>A library of human gut bacterial isolates paired with longitudinal multiomics data enables mechanistic microbiome research.</title>
        <authorList>
            <person name="Poyet M."/>
            <person name="Groussin M."/>
            <person name="Gibbons S.M."/>
            <person name="Avila-Pacheco J."/>
            <person name="Jiang X."/>
            <person name="Kearney S.M."/>
            <person name="Perrotta A.R."/>
            <person name="Berdy B."/>
            <person name="Zhao S."/>
            <person name="Lieberman T.D."/>
            <person name="Swanson P.K."/>
            <person name="Smith M."/>
            <person name="Roesemann S."/>
            <person name="Alexander J.E."/>
            <person name="Rich S.A."/>
            <person name="Livny J."/>
            <person name="Vlamakis H."/>
            <person name="Clish C."/>
            <person name="Bullock K."/>
            <person name="Deik A."/>
            <person name="Scott J."/>
            <person name="Pierce K.A."/>
            <person name="Xavier R.J."/>
            <person name="Alm E.J."/>
        </authorList>
    </citation>
    <scope>NUCLEOTIDE SEQUENCE [LARGE SCALE GENOMIC DNA]</scope>
    <source>
        <strain evidence="1 5">BIOML-A188</strain>
    </source>
</reference>
<dbReference type="GO" id="GO:0016740">
    <property type="term" value="F:transferase activity"/>
    <property type="evidence" value="ECO:0007669"/>
    <property type="project" value="UniProtKB-KW"/>
</dbReference>
<organism evidence="2 4">
    <name type="scientific">Bacteroides thetaiotaomicron</name>
    <dbReference type="NCBI Taxonomy" id="818"/>
    <lineage>
        <taxon>Bacteria</taxon>
        <taxon>Pseudomonadati</taxon>
        <taxon>Bacteroidota</taxon>
        <taxon>Bacteroidia</taxon>
        <taxon>Bacteroidales</taxon>
        <taxon>Bacteroidaceae</taxon>
        <taxon>Bacteroides</taxon>
    </lineage>
</organism>
<dbReference type="Proteomes" id="UP000440614">
    <property type="component" value="Unassembled WGS sequence"/>
</dbReference>
<dbReference type="EMBL" id="QSJP01000013">
    <property type="protein sequence ID" value="RHD86771.1"/>
    <property type="molecule type" value="Genomic_DNA"/>
</dbReference>
<evidence type="ECO:0000313" key="5">
    <source>
        <dbReference type="Proteomes" id="UP000440614"/>
    </source>
</evidence>
<dbReference type="Proteomes" id="UP001156218">
    <property type="component" value="Chromosome"/>
</dbReference>
<evidence type="ECO:0000313" key="2">
    <source>
        <dbReference type="EMBL" id="RHD86771.1"/>
    </source>
</evidence>
<evidence type="ECO:0000313" key="3">
    <source>
        <dbReference type="EMBL" id="UYU64876.1"/>
    </source>
</evidence>
<keyword evidence="1" id="KW-0808">Transferase</keyword>
<reference evidence="2 4" key="1">
    <citation type="submission" date="2018-08" db="EMBL/GenBank/DDBJ databases">
        <title>A genome reference for cultivated species of the human gut microbiota.</title>
        <authorList>
            <person name="Zou Y."/>
            <person name="Xue W."/>
            <person name="Luo G."/>
        </authorList>
    </citation>
    <scope>NUCLEOTIDE SEQUENCE [LARGE SCALE GENOMIC DNA]</scope>
    <source>
        <strain evidence="2 4">AM30-26</strain>
    </source>
</reference>